<dbReference type="AlphaFoldDB" id="A0A930VDX1"/>
<evidence type="ECO:0000313" key="2">
    <source>
        <dbReference type="EMBL" id="MBF4765699.1"/>
    </source>
</evidence>
<dbReference type="Pfam" id="PF08241">
    <property type="entry name" value="Methyltransf_11"/>
    <property type="match status" value="1"/>
</dbReference>
<reference evidence="2" key="1">
    <citation type="submission" date="2020-11" db="EMBL/GenBank/DDBJ databases">
        <title>Nocardioides sp. nov., isolated from Soil of Cynanchum wilfordii Hemsley rhizosphere.</title>
        <authorList>
            <person name="Lee J.-S."/>
            <person name="Suh M.K."/>
            <person name="Kim J.-S."/>
        </authorList>
    </citation>
    <scope>NUCLEOTIDE SEQUENCE</scope>
    <source>
        <strain evidence="2">KCTC 19275</strain>
    </source>
</reference>
<proteinExistence type="predicted"/>
<organism evidence="2 3">
    <name type="scientific">Nocardioides islandensis</name>
    <dbReference type="NCBI Taxonomy" id="433663"/>
    <lineage>
        <taxon>Bacteria</taxon>
        <taxon>Bacillati</taxon>
        <taxon>Actinomycetota</taxon>
        <taxon>Actinomycetes</taxon>
        <taxon>Propionibacteriales</taxon>
        <taxon>Nocardioidaceae</taxon>
        <taxon>Nocardioides</taxon>
    </lineage>
</organism>
<keyword evidence="3" id="KW-1185">Reference proteome</keyword>
<dbReference type="SUPFAM" id="SSF53335">
    <property type="entry name" value="S-adenosyl-L-methionine-dependent methyltransferases"/>
    <property type="match status" value="1"/>
</dbReference>
<dbReference type="EMBL" id="JADKPN010000018">
    <property type="protein sequence ID" value="MBF4765699.1"/>
    <property type="molecule type" value="Genomic_DNA"/>
</dbReference>
<dbReference type="Proteomes" id="UP000640489">
    <property type="component" value="Unassembled WGS sequence"/>
</dbReference>
<dbReference type="InterPro" id="IPR013216">
    <property type="entry name" value="Methyltransf_11"/>
</dbReference>
<keyword evidence="2" id="KW-0489">Methyltransferase</keyword>
<evidence type="ECO:0000313" key="3">
    <source>
        <dbReference type="Proteomes" id="UP000640489"/>
    </source>
</evidence>
<keyword evidence="2" id="KW-0808">Transferase</keyword>
<dbReference type="InterPro" id="IPR029063">
    <property type="entry name" value="SAM-dependent_MTases_sf"/>
</dbReference>
<dbReference type="RefSeq" id="WP_194708886.1">
    <property type="nucleotide sequence ID" value="NZ_JADKPN010000018.1"/>
</dbReference>
<protein>
    <submittedName>
        <fullName evidence="2">Class I SAM-dependent methyltransferase</fullName>
    </submittedName>
</protein>
<evidence type="ECO:0000259" key="1">
    <source>
        <dbReference type="Pfam" id="PF08241"/>
    </source>
</evidence>
<dbReference type="GO" id="GO:0008757">
    <property type="term" value="F:S-adenosylmethionine-dependent methyltransferase activity"/>
    <property type="evidence" value="ECO:0007669"/>
    <property type="project" value="InterPro"/>
</dbReference>
<dbReference type="CDD" id="cd02440">
    <property type="entry name" value="AdoMet_MTases"/>
    <property type="match status" value="1"/>
</dbReference>
<gene>
    <name evidence="2" type="ORF">ISU07_21420</name>
</gene>
<feature type="domain" description="Methyltransferase type 11" evidence="1">
    <location>
        <begin position="51"/>
        <end position="145"/>
    </location>
</feature>
<name>A0A930VDX1_9ACTN</name>
<sequence length="275" mass="29945">MTITTTDYRALRDKQQQVWSSGDYNKIAAITVPVSEHLVEHVGVEPDMRVLDVATGTGHVALAAARRGAETFGIDYVPELLDIARRRAAAEEIEVEFAEADAESLPYADASFDLVLSAIGVMFAADHAQAARELVRVCKPGGRIALASWTPEGFVGGMLATVGRHVAPPPGAQPATRWGIQSVVADLLGDQVTDVTSVTERVRQRFGAAEDFADLFLTYYGPTFSAAQRLDEEGRAALRADLVALARSFDQHSDWDDDEGVVLDWEYRIVTATRR</sequence>
<dbReference type="Gene3D" id="3.40.50.150">
    <property type="entry name" value="Vaccinia Virus protein VP39"/>
    <property type="match status" value="1"/>
</dbReference>
<accession>A0A930VDX1</accession>
<comment type="caution">
    <text evidence="2">The sequence shown here is derived from an EMBL/GenBank/DDBJ whole genome shotgun (WGS) entry which is preliminary data.</text>
</comment>
<dbReference type="GO" id="GO:0032259">
    <property type="term" value="P:methylation"/>
    <property type="evidence" value="ECO:0007669"/>
    <property type="project" value="UniProtKB-KW"/>
</dbReference>
<dbReference type="PANTHER" id="PTHR43591">
    <property type="entry name" value="METHYLTRANSFERASE"/>
    <property type="match status" value="1"/>
</dbReference>
<dbReference type="PANTHER" id="PTHR43591:SF24">
    <property type="entry name" value="2-METHOXY-6-POLYPRENYL-1,4-BENZOQUINOL METHYLASE, MITOCHONDRIAL"/>
    <property type="match status" value="1"/>
</dbReference>